<dbReference type="Proteomes" id="UP000001955">
    <property type="component" value="Chromosome"/>
</dbReference>
<evidence type="ECO:0000313" key="1">
    <source>
        <dbReference type="EMBL" id="AFJ48664.1"/>
    </source>
</evidence>
<organism evidence="1 2">
    <name type="scientific">Shimwellia blattae (strain ATCC 29907 / DSM 4481 / JCM 1650 / NBRC 105725 / CDC 9005-74)</name>
    <name type="common">Escherichia blattae</name>
    <dbReference type="NCBI Taxonomy" id="630626"/>
    <lineage>
        <taxon>Bacteria</taxon>
        <taxon>Pseudomonadati</taxon>
        <taxon>Pseudomonadota</taxon>
        <taxon>Gammaproteobacteria</taxon>
        <taxon>Enterobacterales</taxon>
        <taxon>Enterobacteriaceae</taxon>
        <taxon>Shimwellia</taxon>
    </lineage>
</organism>
<sequence>MLNTSQNNNMDEVVSGPKWWCRTAQEKISIIQRTMELGMTGLNLNRPEASTVFL</sequence>
<dbReference type="KEGG" id="ebt:EBL_c36120"/>
<protein>
    <submittedName>
        <fullName evidence="1">Uncharacterized protein</fullName>
    </submittedName>
</protein>
<name>I2BDR0_SHIBC</name>
<evidence type="ECO:0000313" key="2">
    <source>
        <dbReference type="Proteomes" id="UP000001955"/>
    </source>
</evidence>
<dbReference type="AlphaFoldDB" id="I2BDR0"/>
<accession>K6W1A6</accession>
<proteinExistence type="predicted"/>
<dbReference type="EMBL" id="CP001560">
    <property type="protein sequence ID" value="AFJ48664.1"/>
    <property type="molecule type" value="Genomic_DNA"/>
</dbReference>
<accession>I2BDR0</accession>
<dbReference type="HOGENOM" id="CLU_3047967_0_0_6"/>
<gene>
    <name evidence="1" type="ordered locus">EBL_c36120</name>
</gene>
<keyword evidence="2" id="KW-1185">Reference proteome</keyword>
<reference evidence="1 2" key="1">
    <citation type="journal article" date="2012" name="J. Bacteriol.">
        <title>Complete genome sequence of the B12-producing Shimwellia blattae strain DSM 4481, isolated from a cockroach.</title>
        <authorList>
            <person name="Brzuszkiewicz E."/>
            <person name="Waschkowitz T."/>
            <person name="Wiezer A."/>
            <person name="Daniel R."/>
        </authorList>
    </citation>
    <scope>NUCLEOTIDE SEQUENCE [LARGE SCALE GENOMIC DNA]</scope>
    <source>
        <strain evidence="2">ATCC 29907 / DSM 4481 / JCM 1650 / NBRC 105725 / CDC 9005-74</strain>
    </source>
</reference>